<dbReference type="InterPro" id="IPR014001">
    <property type="entry name" value="Helicase_ATP-bd"/>
</dbReference>
<dbReference type="InterPro" id="IPR029063">
    <property type="entry name" value="SAM-dependent_MTases_sf"/>
</dbReference>
<dbReference type="SUPFAM" id="SSF52540">
    <property type="entry name" value="P-loop containing nucleoside triphosphate hydrolases"/>
    <property type="match status" value="2"/>
</dbReference>
<evidence type="ECO:0000259" key="2">
    <source>
        <dbReference type="PROSITE" id="PS51194"/>
    </source>
</evidence>
<feature type="coiled-coil region" evidence="1">
    <location>
        <begin position="964"/>
        <end position="998"/>
    </location>
</feature>
<reference evidence="3 4" key="1">
    <citation type="submission" date="2017-04" db="EMBL/GenBank/DDBJ databases">
        <title>A new member of the family Flavobacteriaceae isolated from ascidians.</title>
        <authorList>
            <person name="Chen L."/>
        </authorList>
    </citation>
    <scope>NUCLEOTIDE SEQUENCE [LARGE SCALE GENOMIC DNA]</scope>
    <source>
        <strain evidence="3 4">HQA918</strain>
    </source>
</reference>
<dbReference type="RefSeq" id="WP_097440238.1">
    <property type="nucleotide sequence ID" value="NZ_KZ300476.1"/>
</dbReference>
<dbReference type="InterPro" id="IPR052933">
    <property type="entry name" value="DNA_Protect_Modify"/>
</dbReference>
<evidence type="ECO:0000313" key="3">
    <source>
        <dbReference type="EMBL" id="PCE64959.1"/>
    </source>
</evidence>
<dbReference type="PRINTS" id="PR00507">
    <property type="entry name" value="N12N6MTFRASE"/>
</dbReference>
<dbReference type="SMART" id="SM00487">
    <property type="entry name" value="DEXDc"/>
    <property type="match status" value="1"/>
</dbReference>
<dbReference type="Gene3D" id="3.40.50.150">
    <property type="entry name" value="Vaccinia Virus protein VP39"/>
    <property type="match status" value="1"/>
</dbReference>
<keyword evidence="1" id="KW-0175">Coiled coil</keyword>
<dbReference type="InterPro" id="IPR027417">
    <property type="entry name" value="P-loop_NTPase"/>
</dbReference>
<dbReference type="InterPro" id="IPR001650">
    <property type="entry name" value="Helicase_C-like"/>
</dbReference>
<accession>A0A2A4G7K7</accession>
<dbReference type="Pfam" id="PF00271">
    <property type="entry name" value="Helicase_C"/>
    <property type="match status" value="1"/>
</dbReference>
<keyword evidence="4" id="KW-1185">Reference proteome</keyword>
<dbReference type="EMBL" id="NBWU01000002">
    <property type="protein sequence ID" value="PCE64959.1"/>
    <property type="molecule type" value="Genomic_DNA"/>
</dbReference>
<dbReference type="PANTHER" id="PTHR41313:SF1">
    <property type="entry name" value="DNA METHYLASE ADENINE-SPECIFIC DOMAIN-CONTAINING PROTEIN"/>
    <property type="match status" value="1"/>
</dbReference>
<organism evidence="3 4">
    <name type="scientific">Sediminicola luteus</name>
    <dbReference type="NCBI Taxonomy" id="319238"/>
    <lineage>
        <taxon>Bacteria</taxon>
        <taxon>Pseudomonadati</taxon>
        <taxon>Bacteroidota</taxon>
        <taxon>Flavobacteriia</taxon>
        <taxon>Flavobacteriales</taxon>
        <taxon>Flavobacteriaceae</taxon>
        <taxon>Sediminicola</taxon>
    </lineage>
</organism>
<dbReference type="Gene3D" id="3.40.50.300">
    <property type="entry name" value="P-loop containing nucleotide triphosphate hydrolases"/>
    <property type="match status" value="2"/>
</dbReference>
<dbReference type="SUPFAM" id="SSF53335">
    <property type="entry name" value="S-adenosyl-L-methionine-dependent methyltransferases"/>
    <property type="match status" value="1"/>
</dbReference>
<feature type="coiled-coil region" evidence="1">
    <location>
        <begin position="1440"/>
        <end position="1488"/>
    </location>
</feature>
<feature type="coiled-coil region" evidence="1">
    <location>
        <begin position="1522"/>
        <end position="1549"/>
    </location>
</feature>
<evidence type="ECO:0000256" key="1">
    <source>
        <dbReference type="SAM" id="Coils"/>
    </source>
</evidence>
<name>A0A2A4G7K7_9FLAO</name>
<dbReference type="OrthoDB" id="9815272at2"/>
<gene>
    <name evidence="3" type="ORF">B7P33_07315</name>
</gene>
<sequence length="1673" mass="192907">MRTQELSMILEAIKSGNPRNLYINNGGLAQLGELLFYPKKGREELQKELLLILKNSFPETYGTFLESLKKYHLTSYYTPKSIIEYKISLLKSAGFDPKTILEPSAGNGAYVQILKQAFPKASIVALEPDLLSYEILKNNNLQSENVTVLNTTFEAYYLEHQNKTFYDLVISNIPFGDIPIENAFEHNYTIDPVLKNVGNYFNAFAPEMCSIGGVTALLISSAFNEKSIYNGLRESILMKNDLILANRFNNMLFKEERTKVVSDLMLYQRKRDKSELTPNERLFADTISIDLVQVPYTCNAFFNQFPGQVNGEVVRGYFHGRPNLTVQPNEEQLTKFLERQLYSFEYDLHNVLPNTPVSNTLKAKTTNTNQDVAKTPETSQSNVTQVSNKREIIKLGDAYVKNYTRLFFGSFNFDTTGNLWYYQDTYTKTKVPHKVHELVSDYVRLRNNLVLLQLNLEKGLLDDLNLQKSFQEVDYQLDLFHFKWTSLDAHRVFLKEDFYFSRIRTSTESRIEGKGYGKNPNFTFANFLKVLPEQTSKTTVSLKKEPEVSSIAVLQHSTPLEHVKTQFDQTGKIDIKKVALAFKKTEKELLLEGLSKKNFSVQPYNNGAGIKYEVVPYFIFASGLIDDKITLIQKSSPPYGLDGNVLIEALNKVKPAQLPLEAIEFNFESHFIPIHAKEAFLRQLINETVKINIGQFSSTLTLLFSQDYNQEAHERFSVVLDKEVRAGYKRILQSFSENKYPVIFSSYKDAQGKTIKKLDKDATLMAQNIYEELQLHFKSFIASDEHLKLEIEQNYYRAFLADVNLQVPKDWLRFPNTLVYEPYQHQIDSVLFGLSRGSALNDHQVGKGKTLSMALLAYKLKQQGKSRRTILLTLKSVAPQLEREIKSNFPQLNILRLDSKNMAKSKRARTLGSLAANKRIDLVIAEHGHLKQIPKQREYVLDILESKIRMIDQDLQTAKDFGKLKESKKLIKGLIKRKANLEEKLKHTLKTLDEKKEGETTFSDLQLDAIFIDEAHYFKNIGFTTRHQNVSGLNNNADNLQNLDLEISIASIHHRVGADKNVFFYSGTPLKNSVTELYAYQRYLIPQELKRKQIHNFDAWASIFLKQSVSIEPNIFGDPRMHARFRYFINLPELSKMYNSFTHICRDKHFKTHNLQLDRDFVILESSPAYNYLKAASLDFTKNRNQKALFTIPMYNEGQMKSAHITALNINRSLLIDPLSKDNISISFSEKDQFKLRRIAKDIAELYHQTSPHKGVCLVFSDLNVWKPNQYNTYNTLAQFLMDEHQIPKTEIAFAQECKAKNATEKFQRDINDGTIRIAMGSTQVLGTGTNIQKRVVGIFHIDIPYSPDAFDQRAGRGLRKGNEIAEHYNNRVIERFYGIKDTTDIFSYSLNTHKEKFREQIREADPKQRVYDDLIPDDKNLSYAQMQAALIGDMEQFQLVKLSDDLKFLQAQKRLFELNKANSFKIIDRIKSENKEIKAQLFELENTKQSLGPAMVAELASDSPFFEPLTIIEKLIHGTSLEMKLNACDDVKQKIEQLNRELVMKSKLNVNYSRRVLVTHLPSIQANLVFVADYVPSQKHYLFSYGLELKHGVIQGKRQQRFDPDKIHLQLLNLIKKMESEIRMKKFDLNHNLKSLETHQKKVTIEFPKEKQVKISILNEEIKTIQRRRAIG</sequence>
<evidence type="ECO:0000313" key="4">
    <source>
        <dbReference type="Proteomes" id="UP000219559"/>
    </source>
</evidence>
<comment type="caution">
    <text evidence="3">The sequence shown here is derived from an EMBL/GenBank/DDBJ whole genome shotgun (WGS) entry which is preliminary data.</text>
</comment>
<protein>
    <recommendedName>
        <fullName evidence="2">Helicase C-terminal domain-containing protein</fullName>
    </recommendedName>
</protein>
<dbReference type="PROSITE" id="PS51194">
    <property type="entry name" value="HELICASE_CTER"/>
    <property type="match status" value="1"/>
</dbReference>
<feature type="domain" description="Helicase C-terminal" evidence="2">
    <location>
        <begin position="1242"/>
        <end position="1416"/>
    </location>
</feature>
<dbReference type="PANTHER" id="PTHR41313">
    <property type="entry name" value="ADENINE-SPECIFIC METHYLTRANSFERASE"/>
    <property type="match status" value="1"/>
</dbReference>
<dbReference type="Proteomes" id="UP000219559">
    <property type="component" value="Unassembled WGS sequence"/>
</dbReference>
<proteinExistence type="predicted"/>